<evidence type="ECO:0000313" key="2">
    <source>
        <dbReference type="Proteomes" id="UP001229346"/>
    </source>
</evidence>
<sequence length="163" mass="16589">MKQKVLRVLIACVLIGAGVWIGVSLDSPLEAESNTLTPGSVEDPVVTKSYVDEQLAKINGGGGTGNTGGTGASATLEVVAVPAGKTLMAGAGTEVIVRVGKALAYSVDTNGVADLTDGTELKKGAAVPTNHLLIFPREGRGIHPDPAQKNGLTVLVRGSYTLQ</sequence>
<evidence type="ECO:0008006" key="3">
    <source>
        <dbReference type="Google" id="ProtNLM"/>
    </source>
</evidence>
<name>A0ABT9U1Z5_PAEHA</name>
<accession>A0ABT9U1Z5</accession>
<dbReference type="RefSeq" id="WP_307204854.1">
    <property type="nucleotide sequence ID" value="NZ_JAUSSU010000005.1"/>
</dbReference>
<keyword evidence="2" id="KW-1185">Reference proteome</keyword>
<dbReference type="EMBL" id="JAUSSU010000005">
    <property type="protein sequence ID" value="MDQ0113641.1"/>
    <property type="molecule type" value="Genomic_DNA"/>
</dbReference>
<reference evidence="1 2" key="1">
    <citation type="submission" date="2023-07" db="EMBL/GenBank/DDBJ databases">
        <title>Sorghum-associated microbial communities from plants grown in Nebraska, USA.</title>
        <authorList>
            <person name="Schachtman D."/>
        </authorList>
    </citation>
    <scope>NUCLEOTIDE SEQUENCE [LARGE SCALE GENOMIC DNA]</scope>
    <source>
        <strain evidence="1 2">CC482</strain>
    </source>
</reference>
<organism evidence="1 2">
    <name type="scientific">Paenibacillus harenae</name>
    <dbReference type="NCBI Taxonomy" id="306543"/>
    <lineage>
        <taxon>Bacteria</taxon>
        <taxon>Bacillati</taxon>
        <taxon>Bacillota</taxon>
        <taxon>Bacilli</taxon>
        <taxon>Bacillales</taxon>
        <taxon>Paenibacillaceae</taxon>
        <taxon>Paenibacillus</taxon>
    </lineage>
</organism>
<comment type="caution">
    <text evidence="1">The sequence shown here is derived from an EMBL/GenBank/DDBJ whole genome shotgun (WGS) entry which is preliminary data.</text>
</comment>
<protein>
    <recommendedName>
        <fullName evidence="3">Copper amine oxidase N-terminal domain-containing protein</fullName>
    </recommendedName>
</protein>
<evidence type="ECO:0000313" key="1">
    <source>
        <dbReference type="EMBL" id="MDQ0113641.1"/>
    </source>
</evidence>
<proteinExistence type="predicted"/>
<dbReference type="Proteomes" id="UP001229346">
    <property type="component" value="Unassembled WGS sequence"/>
</dbReference>
<gene>
    <name evidence="1" type="ORF">J2T15_003082</name>
</gene>